<dbReference type="PANTHER" id="PTHR32282:SF32">
    <property type="entry name" value="PENICILLIN-BINDING PROTEIN 2A"/>
    <property type="match status" value="1"/>
</dbReference>
<evidence type="ECO:0000256" key="14">
    <source>
        <dbReference type="ARBA" id="ARBA00034000"/>
    </source>
</evidence>
<evidence type="ECO:0000256" key="17">
    <source>
        <dbReference type="SAM" id="Phobius"/>
    </source>
</evidence>
<protein>
    <submittedName>
        <fullName evidence="20">Penicillin-binding protein 1B</fullName>
        <ecNumber evidence="20">2.3.2.-</ecNumber>
    </submittedName>
</protein>
<comment type="catalytic activity">
    <reaction evidence="14">
        <text>Preferential cleavage: (Ac)2-L-Lys-D-Ala-|-D-Ala. Also transpeptidation of peptidyl-alanyl moieties that are N-acyl substituents of D-alanine.</text>
        <dbReference type="EC" id="3.4.16.4"/>
    </reaction>
</comment>
<keyword evidence="5 20" id="KW-0808">Transferase</keyword>
<evidence type="ECO:0000259" key="19">
    <source>
        <dbReference type="Pfam" id="PF00912"/>
    </source>
</evidence>
<feature type="compositionally biased region" description="Basic and acidic residues" evidence="16">
    <location>
        <begin position="804"/>
        <end position="839"/>
    </location>
</feature>
<dbReference type="EC" id="2.3.2.-" evidence="20"/>
<dbReference type="RefSeq" id="WP_080889722.1">
    <property type="nucleotide sequence ID" value="NZ_JYGL01000001.1"/>
</dbReference>
<sequence>MLEQKVKKFLEILKPFIKKIQILWKKVAQKSRLFFGKIWKWLGSKLQTDGEPWSPMDIGATVLRTIKLLSNTLFVLLFLGFLFGAGIATGYALNLFNNVAVPEKDTLIQKVQDISAISELTYADGSLISTIDSDLLRVTVDSSAISENVKKAVIATEDENFMSHKGVVPKAVLRATLGSVVGIGSASGGSTITQQVIKQQVVGDAPTFNRKATEIIDSLALERYMSKDEILTTYLNVSPFGRNNKGQNIAGVEEAAKGIFGVSASKLTVPQAAFIAGLPQSPIVYSPYTAKGTLKDSKDMAYGLERAKDVLYNMYRTGALSQDEYNLYKDYDLTKDFLPAGNVETASRGYLYYQAKSEAEDAMYQYLIKRDNVSQQDLKNTATVKAYKELAAKELSEGGYTVKTTINKAVHNAMQNAVAAYGGILDDGTGQVQVGNVLLNNQTGAVLGFIGGRNYAENQNNHAFDTERSPGSTIKPILAYGIAIDQGLMGSASVLSNYPTNFSSGDPIMHADSRGTGMMDLQEALNTSWNIPAYWTYKLLREKGVNVKGYMDKMGYSIPDYTIESLPLGGGIEVSVAQHTNGFQALANNGTYQKRYMIEKISDRTGKVIYEHKASPVQVYTPATATIMQSLMRGVLESGSTTTFKSRLAQVNGGLLSADWIGKTGTTNVNGDMWLMLSTPKVTLGGWIGHDDNTSMGALTGYNNNASYMANLVNAIYQADPNVFGISDRFNLDSSVISSEVLKATGTKPGRTTINGRDISLGGQTVTSYWAKNGAPALSYRFAIGGTDSDLQQAWAALAGNQTSDRRGKEEKEKESETRNEKEEKETSSSSKKQEDSSTDKNSSQSQTN</sequence>
<dbReference type="EMBL" id="JYGL01000001">
    <property type="protein sequence ID" value="KJQ59489.1"/>
    <property type="molecule type" value="Genomic_DNA"/>
</dbReference>
<keyword evidence="13" id="KW-0961">Cell wall biogenesis/degradation</keyword>
<evidence type="ECO:0000256" key="11">
    <source>
        <dbReference type="ARBA" id="ARBA00023136"/>
    </source>
</evidence>
<dbReference type="SUPFAM" id="SSF53955">
    <property type="entry name" value="Lysozyme-like"/>
    <property type="match status" value="1"/>
</dbReference>
<dbReference type="GO" id="GO:0016746">
    <property type="term" value="F:acyltransferase activity"/>
    <property type="evidence" value="ECO:0007669"/>
    <property type="project" value="UniProtKB-KW"/>
</dbReference>
<evidence type="ECO:0000256" key="3">
    <source>
        <dbReference type="ARBA" id="ARBA00022670"/>
    </source>
</evidence>
<evidence type="ECO:0000313" key="21">
    <source>
        <dbReference type="Proteomes" id="UP000033658"/>
    </source>
</evidence>
<comment type="caution">
    <text evidence="20">The sequence shown here is derived from an EMBL/GenBank/DDBJ whole genome shotgun (WGS) entry which is preliminary data.</text>
</comment>
<keyword evidence="4" id="KW-0328">Glycosyltransferase</keyword>
<dbReference type="Gene3D" id="1.10.3810.10">
    <property type="entry name" value="Biosynthetic peptidoglycan transglycosylase-like"/>
    <property type="match status" value="1"/>
</dbReference>
<evidence type="ECO:0000256" key="9">
    <source>
        <dbReference type="ARBA" id="ARBA00022984"/>
    </source>
</evidence>
<dbReference type="SUPFAM" id="SSF56601">
    <property type="entry name" value="beta-lactamase/transpeptidase-like"/>
    <property type="match status" value="1"/>
</dbReference>
<feature type="domain" description="Glycosyl transferase family 51" evidence="19">
    <location>
        <begin position="125"/>
        <end position="311"/>
    </location>
</feature>
<dbReference type="Proteomes" id="UP000033658">
    <property type="component" value="Unassembled WGS sequence"/>
</dbReference>
<proteinExistence type="predicted"/>
<dbReference type="GO" id="GO:0008658">
    <property type="term" value="F:penicillin binding"/>
    <property type="evidence" value="ECO:0007669"/>
    <property type="project" value="InterPro"/>
</dbReference>
<evidence type="ECO:0000256" key="6">
    <source>
        <dbReference type="ARBA" id="ARBA00022692"/>
    </source>
</evidence>
<organism evidence="20 21">
    <name type="scientific">Streptococcus gordonii</name>
    <dbReference type="NCBI Taxonomy" id="1302"/>
    <lineage>
        <taxon>Bacteria</taxon>
        <taxon>Bacillati</taxon>
        <taxon>Bacillota</taxon>
        <taxon>Bacilli</taxon>
        <taxon>Lactobacillales</taxon>
        <taxon>Streptococcaceae</taxon>
        <taxon>Streptococcus</taxon>
    </lineage>
</organism>
<evidence type="ECO:0000256" key="4">
    <source>
        <dbReference type="ARBA" id="ARBA00022676"/>
    </source>
</evidence>
<feature type="region of interest" description="Disordered" evidence="16">
    <location>
        <begin position="799"/>
        <end position="849"/>
    </location>
</feature>
<evidence type="ECO:0000256" key="15">
    <source>
        <dbReference type="ARBA" id="ARBA00049902"/>
    </source>
</evidence>
<dbReference type="GO" id="GO:0008360">
    <property type="term" value="P:regulation of cell shape"/>
    <property type="evidence" value="ECO:0007669"/>
    <property type="project" value="UniProtKB-KW"/>
</dbReference>
<dbReference type="Pfam" id="PF00905">
    <property type="entry name" value="Transpeptidase"/>
    <property type="match status" value="1"/>
</dbReference>
<dbReference type="PANTHER" id="PTHR32282">
    <property type="entry name" value="BINDING PROTEIN TRANSPEPTIDASE, PUTATIVE-RELATED"/>
    <property type="match status" value="1"/>
</dbReference>
<keyword evidence="7" id="KW-0378">Hydrolase</keyword>
<evidence type="ECO:0000256" key="16">
    <source>
        <dbReference type="SAM" id="MobiDB-lite"/>
    </source>
</evidence>
<dbReference type="Gene3D" id="3.40.710.10">
    <property type="entry name" value="DD-peptidase/beta-lactamase superfamily"/>
    <property type="match status" value="1"/>
</dbReference>
<dbReference type="Pfam" id="PF00912">
    <property type="entry name" value="Transgly"/>
    <property type="match status" value="1"/>
</dbReference>
<comment type="catalytic activity">
    <reaction evidence="15">
        <text>[GlcNAc-(1-&gt;4)-Mur2Ac(oyl-L-Ala-gamma-D-Glu-L-Lys-D-Ala-D-Ala)](n)-di-trans,octa-cis-undecaprenyl diphosphate + beta-D-GlcNAc-(1-&gt;4)-Mur2Ac(oyl-L-Ala-gamma-D-Glu-L-Lys-D-Ala-D-Ala)-di-trans,octa-cis-undecaprenyl diphosphate = [GlcNAc-(1-&gt;4)-Mur2Ac(oyl-L-Ala-gamma-D-Glu-L-Lys-D-Ala-D-Ala)](n+1)-di-trans,octa-cis-undecaprenyl diphosphate + di-trans,octa-cis-undecaprenyl diphosphate + H(+)</text>
        <dbReference type="Rhea" id="RHEA:23708"/>
        <dbReference type="Rhea" id="RHEA-COMP:9602"/>
        <dbReference type="Rhea" id="RHEA-COMP:9603"/>
        <dbReference type="ChEBI" id="CHEBI:15378"/>
        <dbReference type="ChEBI" id="CHEBI:58405"/>
        <dbReference type="ChEBI" id="CHEBI:60033"/>
        <dbReference type="ChEBI" id="CHEBI:78435"/>
        <dbReference type="EC" id="2.4.99.28"/>
    </reaction>
</comment>
<keyword evidence="11 17" id="KW-0472">Membrane</keyword>
<dbReference type="NCBIfam" id="NF038274">
    <property type="entry name" value="strep_PBP1B"/>
    <property type="match status" value="1"/>
</dbReference>
<keyword evidence="6 17" id="KW-0812">Transmembrane</keyword>
<dbReference type="GO" id="GO:0009002">
    <property type="term" value="F:serine-type D-Ala-D-Ala carboxypeptidase activity"/>
    <property type="evidence" value="ECO:0007669"/>
    <property type="project" value="UniProtKB-EC"/>
</dbReference>
<evidence type="ECO:0000259" key="18">
    <source>
        <dbReference type="Pfam" id="PF00905"/>
    </source>
</evidence>
<evidence type="ECO:0000256" key="10">
    <source>
        <dbReference type="ARBA" id="ARBA00022989"/>
    </source>
</evidence>
<evidence type="ECO:0000256" key="2">
    <source>
        <dbReference type="ARBA" id="ARBA00022645"/>
    </source>
</evidence>
<evidence type="ECO:0000256" key="12">
    <source>
        <dbReference type="ARBA" id="ARBA00023268"/>
    </source>
</evidence>
<keyword evidence="9" id="KW-0573">Peptidoglycan synthesis</keyword>
<keyword evidence="20" id="KW-0012">Acyltransferase</keyword>
<evidence type="ECO:0000256" key="1">
    <source>
        <dbReference type="ARBA" id="ARBA00022475"/>
    </source>
</evidence>
<dbReference type="InterPro" id="IPR001460">
    <property type="entry name" value="PCN-bd_Tpept"/>
</dbReference>
<gene>
    <name evidence="20" type="primary">pbp1b</name>
    <name evidence="20" type="ORF">TZ86_01343</name>
</gene>
<keyword evidence="10 17" id="KW-1133">Transmembrane helix</keyword>
<dbReference type="GO" id="GO:0008955">
    <property type="term" value="F:peptidoglycan glycosyltransferase activity"/>
    <property type="evidence" value="ECO:0007669"/>
    <property type="project" value="UniProtKB-EC"/>
</dbReference>
<evidence type="ECO:0000313" key="20">
    <source>
        <dbReference type="EMBL" id="KJQ59489.1"/>
    </source>
</evidence>
<evidence type="ECO:0000256" key="5">
    <source>
        <dbReference type="ARBA" id="ARBA00022679"/>
    </source>
</evidence>
<keyword evidence="8" id="KW-0133">Cell shape</keyword>
<feature type="transmembrane region" description="Helical" evidence="17">
    <location>
        <begin position="73"/>
        <end position="93"/>
    </location>
</feature>
<evidence type="ECO:0000256" key="8">
    <source>
        <dbReference type="ARBA" id="ARBA00022960"/>
    </source>
</evidence>
<dbReference type="GO" id="GO:0030288">
    <property type="term" value="C:outer membrane-bounded periplasmic space"/>
    <property type="evidence" value="ECO:0007669"/>
    <property type="project" value="TreeGrafter"/>
</dbReference>
<dbReference type="GO" id="GO:0006508">
    <property type="term" value="P:proteolysis"/>
    <property type="evidence" value="ECO:0007669"/>
    <property type="project" value="UniProtKB-KW"/>
</dbReference>
<keyword evidence="3" id="KW-0645">Protease</keyword>
<keyword evidence="1" id="KW-1003">Cell membrane</keyword>
<dbReference type="InterPro" id="IPR050396">
    <property type="entry name" value="Glycosyltr_51/Transpeptidase"/>
</dbReference>
<dbReference type="InterPro" id="IPR012338">
    <property type="entry name" value="Beta-lactam/transpept-like"/>
</dbReference>
<accession>A0AAW3H9U3</accession>
<reference evidence="20 21" key="1">
    <citation type="submission" date="2015-02" db="EMBL/GenBank/DDBJ databases">
        <title>Evolution of amylase-binding proteins of oral streptococcal species.</title>
        <authorList>
            <person name="Haase E.M."/>
        </authorList>
    </citation>
    <scope>NUCLEOTIDE SEQUENCE [LARGE SCALE GENOMIC DNA]</scope>
    <source>
        <strain evidence="20 21">G9B</strain>
    </source>
</reference>
<keyword evidence="2" id="KW-0121">Carboxypeptidase</keyword>
<evidence type="ECO:0000256" key="7">
    <source>
        <dbReference type="ARBA" id="ARBA00022801"/>
    </source>
</evidence>
<dbReference type="GO" id="GO:0009252">
    <property type="term" value="P:peptidoglycan biosynthetic process"/>
    <property type="evidence" value="ECO:0007669"/>
    <property type="project" value="UniProtKB-KW"/>
</dbReference>
<dbReference type="InterPro" id="IPR001264">
    <property type="entry name" value="Glyco_trans_51"/>
</dbReference>
<dbReference type="GO" id="GO:0071555">
    <property type="term" value="P:cell wall organization"/>
    <property type="evidence" value="ECO:0007669"/>
    <property type="project" value="UniProtKB-KW"/>
</dbReference>
<feature type="domain" description="Penicillin-binding protein transpeptidase" evidence="18">
    <location>
        <begin position="437"/>
        <end position="672"/>
    </location>
</feature>
<evidence type="ECO:0000256" key="13">
    <source>
        <dbReference type="ARBA" id="ARBA00023316"/>
    </source>
</evidence>
<dbReference type="InterPro" id="IPR023346">
    <property type="entry name" value="Lysozyme-like_dom_sf"/>
</dbReference>
<name>A0AAW3H9U3_STRGN</name>
<dbReference type="AlphaFoldDB" id="A0AAW3H9U3"/>
<dbReference type="InterPro" id="IPR036950">
    <property type="entry name" value="PBP_transglycosylase"/>
</dbReference>
<dbReference type="Gene3D" id="3.40.50.12800">
    <property type="match status" value="1"/>
</dbReference>
<keyword evidence="12" id="KW-0511">Multifunctional enzyme</keyword>